<dbReference type="GO" id="GO:0005886">
    <property type="term" value="C:plasma membrane"/>
    <property type="evidence" value="ECO:0007669"/>
    <property type="project" value="UniProtKB-SubCell"/>
</dbReference>
<dbReference type="SMART" id="SM00849">
    <property type="entry name" value="Lactamase_B"/>
    <property type="match status" value="1"/>
</dbReference>
<evidence type="ECO:0000259" key="7">
    <source>
        <dbReference type="SMART" id="SM00849"/>
    </source>
</evidence>
<feature type="transmembrane region" description="Helical" evidence="6">
    <location>
        <begin position="374"/>
        <end position="397"/>
    </location>
</feature>
<dbReference type="PANTHER" id="PTHR30619">
    <property type="entry name" value="DNA INTERNALIZATION/COMPETENCE PROTEIN COMEC/REC2"/>
    <property type="match status" value="1"/>
</dbReference>
<protein>
    <submittedName>
        <fullName evidence="8">Competence protein ComEC</fullName>
    </submittedName>
</protein>
<comment type="caution">
    <text evidence="8">The sequence shown here is derived from an EMBL/GenBank/DDBJ whole genome shotgun (WGS) entry which is preliminary data.</text>
</comment>
<dbReference type="OrthoDB" id="9761531at2"/>
<feature type="transmembrane region" description="Helical" evidence="6">
    <location>
        <begin position="247"/>
        <end position="267"/>
    </location>
</feature>
<dbReference type="PANTHER" id="PTHR30619:SF1">
    <property type="entry name" value="RECOMBINATION PROTEIN 2"/>
    <property type="match status" value="1"/>
</dbReference>
<proteinExistence type="predicted"/>
<evidence type="ECO:0000313" key="9">
    <source>
        <dbReference type="Proteomes" id="UP000295063"/>
    </source>
</evidence>
<keyword evidence="2" id="KW-1003">Cell membrane</keyword>
<dbReference type="SUPFAM" id="SSF56281">
    <property type="entry name" value="Metallo-hydrolase/oxidoreductase"/>
    <property type="match status" value="1"/>
</dbReference>
<keyword evidence="9" id="KW-1185">Reference proteome</keyword>
<dbReference type="EMBL" id="SLUI01000008">
    <property type="protein sequence ID" value="TCL36394.1"/>
    <property type="molecule type" value="Genomic_DNA"/>
</dbReference>
<evidence type="ECO:0000256" key="6">
    <source>
        <dbReference type="SAM" id="Phobius"/>
    </source>
</evidence>
<feature type="transmembrane region" description="Helical" evidence="6">
    <location>
        <begin position="438"/>
        <end position="463"/>
    </location>
</feature>
<evidence type="ECO:0000256" key="1">
    <source>
        <dbReference type="ARBA" id="ARBA00004651"/>
    </source>
</evidence>
<accession>A0A4R1PX80</accession>
<evidence type="ECO:0000256" key="5">
    <source>
        <dbReference type="ARBA" id="ARBA00023136"/>
    </source>
</evidence>
<keyword evidence="4 6" id="KW-1133">Transmembrane helix</keyword>
<evidence type="ECO:0000256" key="4">
    <source>
        <dbReference type="ARBA" id="ARBA00022989"/>
    </source>
</evidence>
<dbReference type="InterPro" id="IPR004477">
    <property type="entry name" value="ComEC_N"/>
</dbReference>
<dbReference type="InterPro" id="IPR001279">
    <property type="entry name" value="Metallo-B-lactamas"/>
</dbReference>
<dbReference type="Pfam" id="PF00753">
    <property type="entry name" value="Lactamase_B"/>
    <property type="match status" value="1"/>
</dbReference>
<dbReference type="Proteomes" id="UP000295063">
    <property type="component" value="Unassembled WGS sequence"/>
</dbReference>
<evidence type="ECO:0000256" key="3">
    <source>
        <dbReference type="ARBA" id="ARBA00022692"/>
    </source>
</evidence>
<dbReference type="InterPro" id="IPR035681">
    <property type="entry name" value="ComA-like_MBL"/>
</dbReference>
<feature type="domain" description="Metallo-beta-lactamase" evidence="7">
    <location>
        <begin position="536"/>
        <end position="734"/>
    </location>
</feature>
<dbReference type="InterPro" id="IPR036866">
    <property type="entry name" value="RibonucZ/Hydroxyglut_hydro"/>
</dbReference>
<sequence>MKLSLLLLTAAFMMGIGLAGLVSWNIGYLYIVTALVLGAVIFQLWMNGKRSVMCLVLLFCLLGMVRFTQDDELPPTDCSQYIGQHVSLSGQIADTPKITLTDGVKKIRYIIAVEQLQTSGQVINGTGKLMVSVRQAADTGTIGDQIEVTGTIDGLHGYNNPGAVDSVAALKRQGITARMTVSSDSIRIQPALKLTAKKLADRWRSRLSEIFQQTMPASDAAILTGVLFGGGYDTIDAQVLQEFSATGIIHILSVSGSHIALVAAVMLWLGERGRIRSELAMLLTGSMILLYAFLAGLTPPVIRSAIMGVAGLFGVLAGRESSGPNVLALAALIMLAWQPALLYDISFQLSFGATAGLVFFYPKTAAKLNFLPRWLASALAVTFAAQAGIIPFLAWYFHSFSLSSFIANILVIPVIELVIILGLLACVCSPVLPLAAKVLLVVCSLGTGLAVQLNRTIAVAAGLQLYLPPFGLMEGILYYLFLTWCYGYLPSGLPPPAAVLVRWPYRAASVILTVCLLISVLWHTQTAAVHFIDVGQGDATLFISPHGKAILVDTGGTTGENSSFDIGERVVVPYLKHQGITKLDFLILTHGHRDHAGGAAAIAAAIPVSNCIVAPEAFSDSLQALLRKKGHGVLIPAARGQTIKLDGLGIEVVHAGAGTGHGGNESSSVIRVSYGQHSFLITGDIENRQEEEVVANGLTPCTVLKVAHHGSRTSTSDAFLQKAAPSYAVISVGYQNRFGHPHKEILHKLEQANVRTYRTDVSGAVLMKTNGTDLFIEPYVQSVTYRRP</sequence>
<dbReference type="NCBIfam" id="TIGR00360">
    <property type="entry name" value="ComEC_N-term"/>
    <property type="match status" value="1"/>
</dbReference>
<name>A0A4R1PX80_9FIRM</name>
<feature type="transmembrane region" description="Helical" evidence="6">
    <location>
        <begin position="29"/>
        <end position="45"/>
    </location>
</feature>
<organism evidence="8 9">
    <name type="scientific">Anaerospora hongkongensis</name>
    <dbReference type="NCBI Taxonomy" id="244830"/>
    <lineage>
        <taxon>Bacteria</taxon>
        <taxon>Bacillati</taxon>
        <taxon>Bacillota</taxon>
        <taxon>Negativicutes</taxon>
        <taxon>Selenomonadales</taxon>
        <taxon>Sporomusaceae</taxon>
        <taxon>Anaerospora</taxon>
    </lineage>
</organism>
<dbReference type="Gene3D" id="3.60.15.10">
    <property type="entry name" value="Ribonuclease Z/Hydroxyacylglutathione hydrolase-like"/>
    <property type="match status" value="1"/>
</dbReference>
<feature type="transmembrane region" description="Helical" evidence="6">
    <location>
        <begin position="340"/>
        <end position="362"/>
    </location>
</feature>
<dbReference type="RefSeq" id="WP_132080970.1">
    <property type="nucleotide sequence ID" value="NZ_SLUI01000008.1"/>
</dbReference>
<dbReference type="Pfam" id="PF03772">
    <property type="entry name" value="Competence"/>
    <property type="match status" value="1"/>
</dbReference>
<dbReference type="GO" id="GO:0030420">
    <property type="term" value="P:establishment of competence for transformation"/>
    <property type="evidence" value="ECO:0007669"/>
    <property type="project" value="InterPro"/>
</dbReference>
<dbReference type="Pfam" id="PF13567">
    <property type="entry name" value="DUF4131"/>
    <property type="match status" value="1"/>
</dbReference>
<evidence type="ECO:0000313" key="8">
    <source>
        <dbReference type="EMBL" id="TCL36394.1"/>
    </source>
</evidence>
<gene>
    <name evidence="8" type="ORF">EV210_10829</name>
</gene>
<dbReference type="AlphaFoldDB" id="A0A4R1PX80"/>
<feature type="transmembrane region" description="Helical" evidence="6">
    <location>
        <begin position="475"/>
        <end position="491"/>
    </location>
</feature>
<dbReference type="InterPro" id="IPR004797">
    <property type="entry name" value="Competence_ComEC/Rec2"/>
</dbReference>
<keyword evidence="5 6" id="KW-0472">Membrane</keyword>
<dbReference type="InterPro" id="IPR052159">
    <property type="entry name" value="Competence_DNA_uptake"/>
</dbReference>
<dbReference type="CDD" id="cd07731">
    <property type="entry name" value="ComA-like_MBL-fold"/>
    <property type="match status" value="1"/>
</dbReference>
<keyword evidence="3 6" id="KW-0812">Transmembrane</keyword>
<dbReference type="NCBIfam" id="TIGR00361">
    <property type="entry name" value="ComEC_Rec2"/>
    <property type="match status" value="1"/>
</dbReference>
<dbReference type="InterPro" id="IPR025405">
    <property type="entry name" value="DUF4131"/>
</dbReference>
<feature type="transmembrane region" description="Helical" evidence="6">
    <location>
        <begin position="503"/>
        <end position="522"/>
    </location>
</feature>
<feature type="transmembrane region" description="Helical" evidence="6">
    <location>
        <begin position="409"/>
        <end position="432"/>
    </location>
</feature>
<feature type="transmembrane region" description="Helical" evidence="6">
    <location>
        <begin position="279"/>
        <end position="295"/>
    </location>
</feature>
<comment type="subcellular location">
    <subcellularLocation>
        <location evidence="1">Cell membrane</location>
        <topology evidence="1">Multi-pass membrane protein</topology>
    </subcellularLocation>
</comment>
<evidence type="ECO:0000256" key="2">
    <source>
        <dbReference type="ARBA" id="ARBA00022475"/>
    </source>
</evidence>
<reference evidence="8 9" key="1">
    <citation type="submission" date="2019-03" db="EMBL/GenBank/DDBJ databases">
        <title>Genomic Encyclopedia of Type Strains, Phase IV (KMG-IV): sequencing the most valuable type-strain genomes for metagenomic binning, comparative biology and taxonomic classification.</title>
        <authorList>
            <person name="Goeker M."/>
        </authorList>
    </citation>
    <scope>NUCLEOTIDE SEQUENCE [LARGE SCALE GENOMIC DNA]</scope>
    <source>
        <strain evidence="8 9">DSM 15969</strain>
    </source>
</reference>